<evidence type="ECO:0000256" key="4">
    <source>
        <dbReference type="ARBA" id="ARBA00023242"/>
    </source>
</evidence>
<feature type="domain" description="BHLH" evidence="6">
    <location>
        <begin position="103"/>
        <end position="158"/>
    </location>
</feature>
<keyword evidence="2" id="KW-0805">Transcription regulation</keyword>
<dbReference type="AlphaFoldDB" id="A0A834VAZ4"/>
<dbReference type="GO" id="GO:0046983">
    <property type="term" value="F:protein dimerization activity"/>
    <property type="evidence" value="ECO:0007669"/>
    <property type="project" value="InterPro"/>
</dbReference>
<evidence type="ECO:0000256" key="2">
    <source>
        <dbReference type="ARBA" id="ARBA00023015"/>
    </source>
</evidence>
<dbReference type="EMBL" id="WVUK01000062">
    <property type="protein sequence ID" value="KAF7490051.1"/>
    <property type="molecule type" value="Genomic_DNA"/>
</dbReference>
<dbReference type="SMART" id="SM00353">
    <property type="entry name" value="HLH"/>
    <property type="match status" value="1"/>
</dbReference>
<dbReference type="InterPro" id="IPR051732">
    <property type="entry name" value="USF"/>
</dbReference>
<accession>A0A834VAZ4</accession>
<evidence type="ECO:0000256" key="1">
    <source>
        <dbReference type="ARBA" id="ARBA00004123"/>
    </source>
</evidence>
<dbReference type="Proteomes" id="UP000070412">
    <property type="component" value="Unassembled WGS sequence"/>
</dbReference>
<dbReference type="EnsemblMetazoa" id="SSS_7337s_mrna">
    <property type="protein sequence ID" value="KAF7490051.1"/>
    <property type="gene ID" value="SSS_7337"/>
</dbReference>
<evidence type="ECO:0000256" key="5">
    <source>
        <dbReference type="SAM" id="Coils"/>
    </source>
</evidence>
<keyword evidence="9" id="KW-1185">Reference proteome</keyword>
<evidence type="ECO:0000259" key="6">
    <source>
        <dbReference type="PROSITE" id="PS50888"/>
    </source>
</evidence>
<comment type="subcellular location">
    <subcellularLocation>
        <location evidence="1">Nucleus</location>
    </subcellularLocation>
</comment>
<evidence type="ECO:0000313" key="8">
    <source>
        <dbReference type="EnsemblMetazoa" id="KAF7490051.1"/>
    </source>
</evidence>
<proteinExistence type="predicted"/>
<dbReference type="SUPFAM" id="SSF47459">
    <property type="entry name" value="HLH, helix-loop-helix DNA-binding domain"/>
    <property type="match status" value="1"/>
</dbReference>
<keyword evidence="5" id="KW-0175">Coiled coil</keyword>
<reference evidence="8" key="3">
    <citation type="submission" date="2022-06" db="UniProtKB">
        <authorList>
            <consortium name="EnsemblMetazoa"/>
        </authorList>
    </citation>
    <scope>IDENTIFICATION</scope>
</reference>
<evidence type="ECO:0000313" key="7">
    <source>
        <dbReference type="EMBL" id="KAF7490051.1"/>
    </source>
</evidence>
<reference evidence="7" key="2">
    <citation type="submission" date="2020-01" db="EMBL/GenBank/DDBJ databases">
        <authorList>
            <person name="Korhonen P.K.K."/>
            <person name="Guangxu M.G."/>
            <person name="Wang T.W."/>
            <person name="Stroehlein A.J.S."/>
            <person name="Young N.D."/>
            <person name="Ang C.-S.A."/>
            <person name="Fernando D.W.F."/>
            <person name="Lu H.L."/>
            <person name="Taylor S.T."/>
            <person name="Ehtesham M.E.M."/>
            <person name="Najaraj S.H.N."/>
            <person name="Harsha G.H.G."/>
            <person name="Madugundu A.M."/>
            <person name="Renuse S.R."/>
            <person name="Holt D.H."/>
            <person name="Pandey A.P."/>
            <person name="Papenfuss A.P."/>
            <person name="Gasser R.B.G."/>
            <person name="Fischer K.F."/>
        </authorList>
    </citation>
    <scope>NUCLEOTIDE SEQUENCE</scope>
    <source>
        <strain evidence="7">SSS_KF_BRIS2020</strain>
    </source>
</reference>
<dbReference type="InterPro" id="IPR036638">
    <property type="entry name" value="HLH_DNA-bd_sf"/>
</dbReference>
<organism evidence="7">
    <name type="scientific">Sarcoptes scabiei</name>
    <name type="common">Itch mite</name>
    <name type="synonym">Acarus scabiei</name>
    <dbReference type="NCBI Taxonomy" id="52283"/>
    <lineage>
        <taxon>Eukaryota</taxon>
        <taxon>Metazoa</taxon>
        <taxon>Ecdysozoa</taxon>
        <taxon>Arthropoda</taxon>
        <taxon>Chelicerata</taxon>
        <taxon>Arachnida</taxon>
        <taxon>Acari</taxon>
        <taxon>Acariformes</taxon>
        <taxon>Sarcoptiformes</taxon>
        <taxon>Astigmata</taxon>
        <taxon>Psoroptidia</taxon>
        <taxon>Sarcoptoidea</taxon>
        <taxon>Sarcoptidae</taxon>
        <taxon>Sarcoptinae</taxon>
        <taxon>Sarcoptes</taxon>
    </lineage>
</organism>
<dbReference type="GO" id="GO:0000981">
    <property type="term" value="F:DNA-binding transcription factor activity, RNA polymerase II-specific"/>
    <property type="evidence" value="ECO:0007669"/>
    <property type="project" value="TreeGrafter"/>
</dbReference>
<dbReference type="Pfam" id="PF00010">
    <property type="entry name" value="HLH"/>
    <property type="match status" value="1"/>
</dbReference>
<dbReference type="GO" id="GO:0000978">
    <property type="term" value="F:RNA polymerase II cis-regulatory region sequence-specific DNA binding"/>
    <property type="evidence" value="ECO:0007669"/>
    <property type="project" value="TreeGrafter"/>
</dbReference>
<dbReference type="Gene3D" id="4.10.280.10">
    <property type="entry name" value="Helix-loop-helix DNA-binding domain"/>
    <property type="match status" value="1"/>
</dbReference>
<dbReference type="PANTHER" id="PTHR46117">
    <property type="entry name" value="FI24210P1"/>
    <property type="match status" value="1"/>
</dbReference>
<reference evidence="9" key="1">
    <citation type="journal article" date="2020" name="PLoS Negl. Trop. Dis.">
        <title>High-quality nuclear genome for Sarcoptes scabiei-A critical resource for a neglected parasite.</title>
        <authorList>
            <person name="Korhonen P.K."/>
            <person name="Gasser R.B."/>
            <person name="Ma G."/>
            <person name="Wang T."/>
            <person name="Stroehlein A.J."/>
            <person name="Young N.D."/>
            <person name="Ang C.S."/>
            <person name="Fernando D.D."/>
            <person name="Lu H.C."/>
            <person name="Taylor S."/>
            <person name="Reynolds S.L."/>
            <person name="Mofiz E."/>
            <person name="Najaraj S.H."/>
            <person name="Gowda H."/>
            <person name="Madugundu A."/>
            <person name="Renuse S."/>
            <person name="Holt D."/>
            <person name="Pandey A."/>
            <person name="Papenfuss A.T."/>
            <person name="Fischer K."/>
        </authorList>
    </citation>
    <scope>NUCLEOTIDE SEQUENCE [LARGE SCALE GENOMIC DNA]</scope>
</reference>
<keyword evidence="4" id="KW-0539">Nucleus</keyword>
<keyword evidence="3" id="KW-0804">Transcription</keyword>
<name>A0A834VAZ4_SARSC</name>
<evidence type="ECO:0000256" key="3">
    <source>
        <dbReference type="ARBA" id="ARBA00023163"/>
    </source>
</evidence>
<dbReference type="PROSITE" id="PS50888">
    <property type="entry name" value="BHLH"/>
    <property type="match status" value="1"/>
</dbReference>
<dbReference type="OrthoDB" id="690068at2759"/>
<sequence length="214" mass="24730">MDSGSDRSVEKQSTVSKFNEFREMEILKSTNNLTNDSTEDESIVIDATSPSLLINSKVPTYSYRLVNINGKNSILSSTSSKSDNQYLLMIANDKISDNILEQQRKILHKEIERRRRDRINDWIYALSREVPDCASDRTKKGQSKGSILAKTVKFIQDQRAENQNLKRDYENISSEIKELKKRLIKLEDENEQLKNLISLSTNKLMKKEHSKKQS</sequence>
<dbReference type="PANTHER" id="PTHR46117:SF3">
    <property type="entry name" value="FI24210P1"/>
    <property type="match status" value="1"/>
</dbReference>
<protein>
    <submittedName>
        <fullName evidence="7">Upstream stimulatory factor 1</fullName>
    </submittedName>
</protein>
<dbReference type="InterPro" id="IPR011598">
    <property type="entry name" value="bHLH_dom"/>
</dbReference>
<dbReference type="GO" id="GO:0005634">
    <property type="term" value="C:nucleus"/>
    <property type="evidence" value="ECO:0007669"/>
    <property type="project" value="UniProtKB-SubCell"/>
</dbReference>
<evidence type="ECO:0000313" key="9">
    <source>
        <dbReference type="Proteomes" id="UP000070412"/>
    </source>
</evidence>
<feature type="coiled-coil region" evidence="5">
    <location>
        <begin position="155"/>
        <end position="203"/>
    </location>
</feature>
<gene>
    <name evidence="7" type="ORF">SSS_7337</name>
</gene>